<feature type="domain" description="GH10" evidence="11">
    <location>
        <begin position="18"/>
        <end position="333"/>
    </location>
</feature>
<comment type="catalytic activity">
    <reaction evidence="1 10">
        <text>Endohydrolysis of (1-&gt;4)-beta-D-xylosidic linkages in xylans.</text>
        <dbReference type="EC" id="3.2.1.8"/>
    </reaction>
</comment>
<keyword evidence="7 10" id="KW-0119">Carbohydrate metabolism</keyword>
<accession>A0ABQ3XGM1</accession>
<dbReference type="InterPro" id="IPR006558">
    <property type="entry name" value="LamG-like"/>
</dbReference>
<evidence type="ECO:0000313" key="13">
    <source>
        <dbReference type="Proteomes" id="UP000612282"/>
    </source>
</evidence>
<dbReference type="InterPro" id="IPR013320">
    <property type="entry name" value="ConA-like_dom_sf"/>
</dbReference>
<name>A0ABQ3XGM1_9ACTN</name>
<evidence type="ECO:0000313" key="12">
    <source>
        <dbReference type="EMBL" id="GID57650.1"/>
    </source>
</evidence>
<evidence type="ECO:0000256" key="5">
    <source>
        <dbReference type="ARBA" id="ARBA00022801"/>
    </source>
</evidence>
<evidence type="ECO:0000256" key="4">
    <source>
        <dbReference type="ARBA" id="ARBA00022729"/>
    </source>
</evidence>
<proteinExistence type="inferred from homology"/>
<sequence length="733" mass="77786">MTVLAAILAGVGWADVASAETVSLRELAQSRGIAFGSAVSAASLAGDASYARTLGSEFGVVTPEDAMKWAVLRPARDTFRWGDADAIVDAAVANGQGVRGHTLVWHSSLPAWLTGGSFTTTELRDVLKEHVQTTVRRYAGRVKFWDVANEVLNNDGSPRAGFWLERLGEEYIADVFRWAHEADPAAVLYLNEYGAETHGPKADALYALVRSLKEQGVPIHGVGLQAHLTGSSRPDQLPALLRRFTGLDVDVAVTELDVRIPVPVTPAGLASQAEVYRQVTAACLAVARCVSITVWGFTDRRSWIGATYPGWGAATLFDDDLATKPAYRSVADVLTRTDPNAPVGHWPLDDPAGTVAADVSGNGHDATVRGAKADGRVPHVTAFAGDGATTEASTGAPVLNTDGSFTVSAWVSMYSTGVPGVVASQDGETRSAFYLMYQKSTGRWEFTVPSADGTEVTWLTARSASAPVLKRWTHLTGVYEAPTRQLRLYVDGVPDGTRDGVTAWRSTKPFRIGRSLSGGRFDGAISDVRAWNRALPAGEVTGISDRTVAAWGFDNAAIDSSPFGRGTSLNSSGATYDSNALKLDGTGCAEGYGPALRTDRSWTITARVNLAAKGAARTVISQSGTVRDAFYLQYHQSYDRWAVIVPSADATGSDWQQVLSTAPPALNTWTTLSAVYDAQAATLALHVDGVRQGDPLPAVKSWPSTGRIHIGCSGTGGRFNGLIDDVKAYVPAA</sequence>
<evidence type="ECO:0000256" key="10">
    <source>
        <dbReference type="RuleBase" id="RU361174"/>
    </source>
</evidence>
<evidence type="ECO:0000256" key="1">
    <source>
        <dbReference type="ARBA" id="ARBA00000681"/>
    </source>
</evidence>
<keyword evidence="5 10" id="KW-0378">Hydrolase</keyword>
<evidence type="ECO:0000256" key="6">
    <source>
        <dbReference type="ARBA" id="ARBA00023157"/>
    </source>
</evidence>
<dbReference type="PROSITE" id="PS51760">
    <property type="entry name" value="GH10_2"/>
    <property type="match status" value="1"/>
</dbReference>
<evidence type="ECO:0000256" key="8">
    <source>
        <dbReference type="ARBA" id="ARBA00023295"/>
    </source>
</evidence>
<dbReference type="Pfam" id="PF13385">
    <property type="entry name" value="Laminin_G_3"/>
    <property type="match status" value="2"/>
</dbReference>
<comment type="caution">
    <text evidence="12">The sequence shown here is derived from an EMBL/GenBank/DDBJ whole genome shotgun (WGS) entry which is preliminary data.</text>
</comment>
<dbReference type="SUPFAM" id="SSF51445">
    <property type="entry name" value="(Trans)glycosidases"/>
    <property type="match status" value="1"/>
</dbReference>
<organism evidence="12 13">
    <name type="scientific">Actinoplanes couchii</name>
    <dbReference type="NCBI Taxonomy" id="403638"/>
    <lineage>
        <taxon>Bacteria</taxon>
        <taxon>Bacillati</taxon>
        <taxon>Actinomycetota</taxon>
        <taxon>Actinomycetes</taxon>
        <taxon>Micromonosporales</taxon>
        <taxon>Micromonosporaceae</taxon>
        <taxon>Actinoplanes</taxon>
    </lineage>
</organism>
<gene>
    <name evidence="12" type="ORF">Aco03nite_060540</name>
</gene>
<keyword evidence="4" id="KW-0732">Signal</keyword>
<dbReference type="Proteomes" id="UP000612282">
    <property type="component" value="Unassembled WGS sequence"/>
</dbReference>
<dbReference type="SMART" id="SM00560">
    <property type="entry name" value="LamGL"/>
    <property type="match status" value="2"/>
</dbReference>
<dbReference type="InterPro" id="IPR044846">
    <property type="entry name" value="GH10"/>
</dbReference>
<dbReference type="EC" id="3.2.1.8" evidence="10"/>
<dbReference type="SUPFAM" id="SSF49899">
    <property type="entry name" value="Concanavalin A-like lectins/glucanases"/>
    <property type="match status" value="2"/>
</dbReference>
<evidence type="ECO:0000256" key="2">
    <source>
        <dbReference type="ARBA" id="ARBA00007495"/>
    </source>
</evidence>
<keyword evidence="13" id="KW-1185">Reference proteome</keyword>
<protein>
    <recommendedName>
        <fullName evidence="10">Beta-xylanase</fullName>
        <ecNumber evidence="10">3.2.1.8</ecNumber>
    </recommendedName>
</protein>
<keyword evidence="6" id="KW-1015">Disulfide bond</keyword>
<dbReference type="PRINTS" id="PR00134">
    <property type="entry name" value="GLHYDRLASE10"/>
</dbReference>
<dbReference type="Pfam" id="PF00331">
    <property type="entry name" value="Glyco_hydro_10"/>
    <property type="match status" value="1"/>
</dbReference>
<dbReference type="PANTHER" id="PTHR31490:SF88">
    <property type="entry name" value="BETA-XYLANASE"/>
    <property type="match status" value="1"/>
</dbReference>
<dbReference type="Gene3D" id="2.60.120.200">
    <property type="match status" value="2"/>
</dbReference>
<evidence type="ECO:0000256" key="7">
    <source>
        <dbReference type="ARBA" id="ARBA00023277"/>
    </source>
</evidence>
<dbReference type="PANTHER" id="PTHR31490">
    <property type="entry name" value="GLYCOSYL HYDROLASE"/>
    <property type="match status" value="1"/>
</dbReference>
<dbReference type="Gene3D" id="3.20.20.80">
    <property type="entry name" value="Glycosidases"/>
    <property type="match status" value="1"/>
</dbReference>
<dbReference type="InterPro" id="IPR001000">
    <property type="entry name" value="GH10_dom"/>
</dbReference>
<keyword evidence="3" id="KW-0858">Xylan degradation</keyword>
<keyword evidence="8 10" id="KW-0326">Glycosidase</keyword>
<evidence type="ECO:0000256" key="9">
    <source>
        <dbReference type="ARBA" id="ARBA00023326"/>
    </source>
</evidence>
<evidence type="ECO:0000259" key="11">
    <source>
        <dbReference type="PROSITE" id="PS51760"/>
    </source>
</evidence>
<dbReference type="InterPro" id="IPR017853">
    <property type="entry name" value="GH"/>
</dbReference>
<keyword evidence="9 10" id="KW-0624">Polysaccharide degradation</keyword>
<comment type="similarity">
    <text evidence="2 10">Belongs to the glycosyl hydrolase 10 (cellulase F) family.</text>
</comment>
<dbReference type="SMART" id="SM00633">
    <property type="entry name" value="Glyco_10"/>
    <property type="match status" value="1"/>
</dbReference>
<evidence type="ECO:0000256" key="3">
    <source>
        <dbReference type="ARBA" id="ARBA00022651"/>
    </source>
</evidence>
<dbReference type="EMBL" id="BOMG01000074">
    <property type="protein sequence ID" value="GID57650.1"/>
    <property type="molecule type" value="Genomic_DNA"/>
</dbReference>
<reference evidence="12 13" key="1">
    <citation type="submission" date="2021-01" db="EMBL/GenBank/DDBJ databases">
        <title>Whole genome shotgun sequence of Actinoplanes couchii NBRC 106145.</title>
        <authorList>
            <person name="Komaki H."/>
            <person name="Tamura T."/>
        </authorList>
    </citation>
    <scope>NUCLEOTIDE SEQUENCE [LARGE SCALE GENOMIC DNA]</scope>
    <source>
        <strain evidence="12 13">NBRC 106145</strain>
    </source>
</reference>